<organism evidence="5 6">
    <name type="scientific">Fodinibius salsisoli</name>
    <dbReference type="NCBI Taxonomy" id="2820877"/>
    <lineage>
        <taxon>Bacteria</taxon>
        <taxon>Pseudomonadati</taxon>
        <taxon>Balneolota</taxon>
        <taxon>Balneolia</taxon>
        <taxon>Balneolales</taxon>
        <taxon>Balneolaceae</taxon>
        <taxon>Fodinibius</taxon>
    </lineage>
</organism>
<keyword evidence="1" id="KW-0238">DNA-binding</keyword>
<keyword evidence="6" id="KW-1185">Reference proteome</keyword>
<protein>
    <submittedName>
        <fullName evidence="5">Response regulator</fullName>
    </submittedName>
</protein>
<dbReference type="SUPFAM" id="SSF52172">
    <property type="entry name" value="CheY-like"/>
    <property type="match status" value="1"/>
</dbReference>
<dbReference type="Gene3D" id="3.40.50.2300">
    <property type="match status" value="1"/>
</dbReference>
<accession>A0ABT3PN90</accession>
<dbReference type="PROSITE" id="PS50110">
    <property type="entry name" value="RESPONSE_REGULATORY"/>
    <property type="match status" value="1"/>
</dbReference>
<evidence type="ECO:0000256" key="2">
    <source>
        <dbReference type="PROSITE-ProRule" id="PRU00169"/>
    </source>
</evidence>
<sequence>MIRTIITDDEQLVRENIRMRLADHNDVTIVGTCTNGTETIRKVNDLQPDLLFLDIRMPGYNGFEVLADLKINHKLQVIVITAYDQYAVKAFEANAVDYLLKPINTERFNEALNRVRKNLNDIDVNELKILLKNLENRKNNSFSINQSKRLAIKMKNRTRFIVVDDISHLQADGDYVKIMLGENQKPYLKRDTMKRLAKKLAPSFIRIHRSYIINSEKIVETIRSNTDDLYVKLKSGIKLKVSENYKADLERLLQNSY</sequence>
<feature type="modified residue" description="4-aspartylphosphate" evidence="2">
    <location>
        <position position="54"/>
    </location>
</feature>
<dbReference type="Pfam" id="PF00072">
    <property type="entry name" value="Response_reg"/>
    <property type="match status" value="1"/>
</dbReference>
<dbReference type="Proteomes" id="UP001207918">
    <property type="component" value="Unassembled WGS sequence"/>
</dbReference>
<name>A0ABT3PN90_9BACT</name>
<dbReference type="InterPro" id="IPR039420">
    <property type="entry name" value="WalR-like"/>
</dbReference>
<dbReference type="SMART" id="SM00850">
    <property type="entry name" value="LytTR"/>
    <property type="match status" value="1"/>
</dbReference>
<dbReference type="EMBL" id="JAGGJA010000006">
    <property type="protein sequence ID" value="MCW9707263.1"/>
    <property type="molecule type" value="Genomic_DNA"/>
</dbReference>
<evidence type="ECO:0000313" key="5">
    <source>
        <dbReference type="EMBL" id="MCW9707263.1"/>
    </source>
</evidence>
<keyword evidence="2" id="KW-0597">Phosphoprotein</keyword>
<dbReference type="Pfam" id="PF04397">
    <property type="entry name" value="LytTR"/>
    <property type="match status" value="1"/>
</dbReference>
<comment type="caution">
    <text evidence="5">The sequence shown here is derived from an EMBL/GenBank/DDBJ whole genome shotgun (WGS) entry which is preliminary data.</text>
</comment>
<dbReference type="RefSeq" id="WP_265766021.1">
    <property type="nucleotide sequence ID" value="NZ_JAGGJA010000006.1"/>
</dbReference>
<gene>
    <name evidence="5" type="ORF">J6I44_10370</name>
</gene>
<reference evidence="5 6" key="1">
    <citation type="submission" date="2021-03" db="EMBL/GenBank/DDBJ databases">
        <title>Aliifodinibius sp. nov., a new bacterium isolated from saline soil.</title>
        <authorList>
            <person name="Galisteo C."/>
            <person name="De La Haba R."/>
            <person name="Sanchez-Porro C."/>
            <person name="Ventosa A."/>
        </authorList>
    </citation>
    <scope>NUCLEOTIDE SEQUENCE [LARGE SCALE GENOMIC DNA]</scope>
    <source>
        <strain evidence="5 6">1BSP15-2V2</strain>
    </source>
</reference>
<proteinExistence type="predicted"/>
<feature type="domain" description="HTH LytTR-type" evidence="4">
    <location>
        <begin position="150"/>
        <end position="255"/>
    </location>
</feature>
<feature type="domain" description="Response regulatory" evidence="3">
    <location>
        <begin position="3"/>
        <end position="116"/>
    </location>
</feature>
<evidence type="ECO:0000256" key="1">
    <source>
        <dbReference type="ARBA" id="ARBA00023125"/>
    </source>
</evidence>
<dbReference type="InterPro" id="IPR011006">
    <property type="entry name" value="CheY-like_superfamily"/>
</dbReference>
<evidence type="ECO:0000259" key="4">
    <source>
        <dbReference type="PROSITE" id="PS50930"/>
    </source>
</evidence>
<dbReference type="InterPro" id="IPR007492">
    <property type="entry name" value="LytTR_DNA-bd_dom"/>
</dbReference>
<dbReference type="PANTHER" id="PTHR48111">
    <property type="entry name" value="REGULATOR OF RPOS"/>
    <property type="match status" value="1"/>
</dbReference>
<evidence type="ECO:0000259" key="3">
    <source>
        <dbReference type="PROSITE" id="PS50110"/>
    </source>
</evidence>
<evidence type="ECO:0000313" key="6">
    <source>
        <dbReference type="Proteomes" id="UP001207918"/>
    </source>
</evidence>
<dbReference type="InterPro" id="IPR001789">
    <property type="entry name" value="Sig_transdc_resp-reg_receiver"/>
</dbReference>
<dbReference type="PROSITE" id="PS50930">
    <property type="entry name" value="HTH_LYTTR"/>
    <property type="match status" value="1"/>
</dbReference>
<dbReference type="Gene3D" id="2.40.50.1020">
    <property type="entry name" value="LytTr DNA-binding domain"/>
    <property type="match status" value="1"/>
</dbReference>
<dbReference type="SMART" id="SM00448">
    <property type="entry name" value="REC"/>
    <property type="match status" value="1"/>
</dbReference>
<dbReference type="PANTHER" id="PTHR48111:SF3">
    <property type="entry name" value="TRANSCRIPTIONAL REGULATORY PROTEIN BTSR"/>
    <property type="match status" value="1"/>
</dbReference>